<dbReference type="AlphaFoldDB" id="A0A348B6T6"/>
<reference evidence="8" key="4">
    <citation type="submission" date="2020-09" db="EMBL/GenBank/DDBJ databases">
        <authorList>
            <person name="Sun Q."/>
            <person name="Ohkuma M."/>
        </authorList>
    </citation>
    <scope>NUCLEOTIDE SEQUENCE</scope>
    <source>
        <strain evidence="8">JCM 31740</strain>
    </source>
</reference>
<dbReference type="Pfam" id="PF01855">
    <property type="entry name" value="POR_N"/>
    <property type="match status" value="1"/>
</dbReference>
<dbReference type="GeneID" id="38667728"/>
<evidence type="ECO:0000313" key="7">
    <source>
        <dbReference type="EMBL" id="BBD73888.1"/>
    </source>
</evidence>
<dbReference type="EMBL" id="AP018553">
    <property type="protein sequence ID" value="BBD73888.1"/>
    <property type="molecule type" value="Genomic_DNA"/>
</dbReference>
<dbReference type="GO" id="GO:0006979">
    <property type="term" value="P:response to oxidative stress"/>
    <property type="evidence" value="ECO:0007669"/>
    <property type="project" value="TreeGrafter"/>
</dbReference>
<dbReference type="Gene3D" id="3.40.50.970">
    <property type="match status" value="1"/>
</dbReference>
<dbReference type="GO" id="GO:0018491">
    <property type="term" value="F:2-oxobutyrate synthase activity"/>
    <property type="evidence" value="ECO:0007669"/>
    <property type="project" value="UniProtKB-ARBA"/>
</dbReference>
<evidence type="ECO:0000256" key="2">
    <source>
        <dbReference type="ARBA" id="ARBA00011631"/>
    </source>
</evidence>
<evidence type="ECO:0000256" key="4">
    <source>
        <dbReference type="ARBA" id="ARBA00023002"/>
    </source>
</evidence>
<reference evidence="9" key="2">
    <citation type="submission" date="2018-04" db="EMBL/GenBank/DDBJ databases">
        <title>Complete genome sequence of Sulfodiicoccus acidiphilus strain HS-1.</title>
        <authorList>
            <person name="Sakai H.D."/>
            <person name="Kurosawa N."/>
        </authorList>
    </citation>
    <scope>NUCLEOTIDE SEQUENCE [LARGE SCALE GENOMIC DNA]</scope>
    <source>
        <strain evidence="9">HS-1</strain>
    </source>
</reference>
<evidence type="ECO:0000256" key="3">
    <source>
        <dbReference type="ARBA" id="ARBA00012691"/>
    </source>
</evidence>
<reference evidence="7" key="3">
    <citation type="journal article" date="2019" name="BMC Res. Notes">
        <title>Complete genome sequence of the Sulfodiicoccus acidiphilus strain HS-1T, the first crenarchaeon that lacks polB3, isolated from an acidic hot spring in Ohwaku-dani, Hakone, Japan.</title>
        <authorList>
            <person name="Sakai H.D."/>
            <person name="Kurosawa N."/>
        </authorList>
    </citation>
    <scope>NUCLEOTIDE SEQUENCE</scope>
    <source>
        <strain evidence="7">HS-1</strain>
    </source>
</reference>
<dbReference type="FunFam" id="3.40.50.970:FF:000039">
    <property type="entry name" value="Indolepyruvate oxidoreductase subunit IorA"/>
    <property type="match status" value="1"/>
</dbReference>
<protein>
    <recommendedName>
        <fullName evidence="3">2-oxoacid oxidoreductase (ferredoxin)</fullName>
        <ecNumber evidence="3">1.2.7.11</ecNumber>
    </recommendedName>
</protein>
<comment type="catalytic activity">
    <reaction evidence="5">
        <text>a 2-oxocarboxylate + 2 oxidized [2Fe-2S]-[ferredoxin] + CoA = an acyl-CoA + 2 reduced [2Fe-2S]-[ferredoxin] + CO2 + H(+)</text>
        <dbReference type="Rhea" id="RHEA:42316"/>
        <dbReference type="Rhea" id="RHEA-COMP:10000"/>
        <dbReference type="Rhea" id="RHEA-COMP:10001"/>
        <dbReference type="ChEBI" id="CHEBI:15378"/>
        <dbReference type="ChEBI" id="CHEBI:16526"/>
        <dbReference type="ChEBI" id="CHEBI:33737"/>
        <dbReference type="ChEBI" id="CHEBI:33738"/>
        <dbReference type="ChEBI" id="CHEBI:35179"/>
        <dbReference type="ChEBI" id="CHEBI:57287"/>
        <dbReference type="ChEBI" id="CHEBI:58342"/>
        <dbReference type="EC" id="1.2.7.11"/>
    </reaction>
</comment>
<dbReference type="RefSeq" id="WP_126451129.1">
    <property type="nucleotide sequence ID" value="NZ_AP018553.1"/>
</dbReference>
<name>A0A348B6T6_9CREN</name>
<accession>A0A348B6T6</accession>
<evidence type="ECO:0000313" key="9">
    <source>
        <dbReference type="Proteomes" id="UP000276741"/>
    </source>
</evidence>
<proteinExistence type="predicted"/>
<dbReference type="InterPro" id="IPR050722">
    <property type="entry name" value="Pyruvate:ferred/Flavod_OxRd"/>
</dbReference>
<dbReference type="EMBL" id="BMQS01000010">
    <property type="protein sequence ID" value="GGT96082.1"/>
    <property type="molecule type" value="Genomic_DNA"/>
</dbReference>
<feature type="domain" description="Pyruvate flavodoxin/ferredoxin oxidoreductase pyrimidine binding" evidence="6">
    <location>
        <begin position="17"/>
        <end position="199"/>
    </location>
</feature>
<dbReference type="OrthoDB" id="19071at2157"/>
<dbReference type="InterPro" id="IPR002880">
    <property type="entry name" value="Pyrv_Fd/Flavodoxin_OxRdtase_N"/>
</dbReference>
<gene>
    <name evidence="8" type="ORF">GCM10007116_12000</name>
    <name evidence="7" type="ORF">HS1genome_2277</name>
</gene>
<comment type="function">
    <text evidence="1">Catalyzes the coenzyme A-dependent oxidative decarboxylation of different 2-oxoacids such as 2-oxoglutarate, pyruvate and 2-oxobutyrate to form their CoA derivatives.</text>
</comment>
<evidence type="ECO:0000313" key="8">
    <source>
        <dbReference type="EMBL" id="GGT96082.1"/>
    </source>
</evidence>
<evidence type="ECO:0000259" key="6">
    <source>
        <dbReference type="Pfam" id="PF01855"/>
    </source>
</evidence>
<reference evidence="8" key="1">
    <citation type="journal article" date="2014" name="Int. J. Syst. Evol. Microbiol.">
        <title>Complete genome sequence of Corynebacterium casei LMG S-19264T (=DSM 44701T), isolated from a smear-ripened cheese.</title>
        <authorList>
            <consortium name="US DOE Joint Genome Institute (JGI-PGF)"/>
            <person name="Walter F."/>
            <person name="Albersmeier A."/>
            <person name="Kalinowski J."/>
            <person name="Ruckert C."/>
        </authorList>
    </citation>
    <scope>NUCLEOTIDE SEQUENCE</scope>
    <source>
        <strain evidence="8">JCM 31740</strain>
    </source>
</reference>
<comment type="subunit">
    <text evidence="2">Heterodimer composed of an alpha and a beta subunit.</text>
</comment>
<dbReference type="EC" id="1.2.7.11" evidence="3"/>
<dbReference type="KEGG" id="sacd:HS1genome_2277"/>
<dbReference type="PANTHER" id="PTHR32154">
    <property type="entry name" value="PYRUVATE-FLAVODOXIN OXIDOREDUCTASE-RELATED"/>
    <property type="match status" value="1"/>
</dbReference>
<dbReference type="Proteomes" id="UP000616143">
    <property type="component" value="Unassembled WGS sequence"/>
</dbReference>
<dbReference type="InterPro" id="IPR029061">
    <property type="entry name" value="THDP-binding"/>
</dbReference>
<keyword evidence="9" id="KW-1185">Reference proteome</keyword>
<evidence type="ECO:0000256" key="5">
    <source>
        <dbReference type="ARBA" id="ARBA00048893"/>
    </source>
</evidence>
<sequence>MKTEIRLVLGNEAIAAGAVAAGVSVATGYPGTPSTEILESIPKFSKEVYIEWSTNEKVAYETSYGAAITGAYAMASMKHVGLNVAADAISSSSYTCVEGALVLVSADDPSMWSSQNEQDNRYFALQFLIPIVEAYDPKSAHQLTFKAFELSARLKQPVMLRTNTRVSHVREPVELLAPAEPVRGKSRKDPSRYVLVPENARRNRKEQLKRWEVAKEAVEEMSELEGEGEVLVLASGIGYVYVKETLEDMGIKASILKLSTPVPLPKRLILKALERTRRVAVVEELEPVVKMQLKSILCQIWTTIIRPRL</sequence>
<dbReference type="SUPFAM" id="SSF52518">
    <property type="entry name" value="Thiamin diphosphate-binding fold (THDP-binding)"/>
    <property type="match status" value="1"/>
</dbReference>
<evidence type="ECO:0000256" key="1">
    <source>
        <dbReference type="ARBA" id="ARBA00003908"/>
    </source>
</evidence>
<keyword evidence="4" id="KW-0560">Oxidoreductase</keyword>
<dbReference type="InterPro" id="IPR009014">
    <property type="entry name" value="Transketo_C/PFOR_II"/>
</dbReference>
<dbReference type="GO" id="GO:0047553">
    <property type="term" value="F:2-oxoglutarate synthase activity"/>
    <property type="evidence" value="ECO:0007669"/>
    <property type="project" value="UniProtKB-ARBA"/>
</dbReference>
<dbReference type="SUPFAM" id="SSF52922">
    <property type="entry name" value="TK C-terminal domain-like"/>
    <property type="match status" value="1"/>
</dbReference>
<dbReference type="Gene3D" id="3.40.50.920">
    <property type="match status" value="1"/>
</dbReference>
<dbReference type="CDD" id="cd07034">
    <property type="entry name" value="TPP_PYR_PFOR_IOR-alpha_like"/>
    <property type="match status" value="1"/>
</dbReference>
<dbReference type="Proteomes" id="UP000276741">
    <property type="component" value="Chromosome"/>
</dbReference>
<dbReference type="PANTHER" id="PTHR32154:SF30">
    <property type="entry name" value="2-OXOACID OXIDOREDUCTASE (FERREDOXIN)"/>
    <property type="match status" value="1"/>
</dbReference>
<dbReference type="GO" id="GO:0019164">
    <property type="term" value="F:pyruvate synthase activity"/>
    <property type="evidence" value="ECO:0007669"/>
    <property type="project" value="UniProtKB-ARBA"/>
</dbReference>
<organism evidence="7 9">
    <name type="scientific">Sulfodiicoccus acidiphilus</name>
    <dbReference type="NCBI Taxonomy" id="1670455"/>
    <lineage>
        <taxon>Archaea</taxon>
        <taxon>Thermoproteota</taxon>
        <taxon>Thermoprotei</taxon>
        <taxon>Sulfolobales</taxon>
        <taxon>Sulfolobaceae</taxon>
        <taxon>Sulfodiicoccus</taxon>
    </lineage>
</organism>